<dbReference type="AlphaFoldDB" id="A0A4Y4DWE3"/>
<dbReference type="EMBL" id="BJNY01000012">
    <property type="protein sequence ID" value="GED06721.1"/>
    <property type="molecule type" value="Genomic_DNA"/>
</dbReference>
<accession>A0A4Y4DWE3</accession>
<name>A0A4Y4DWE3_GLUUR</name>
<sequence>MDKVILHESQWEQWRERAQREITELVPLVGEAKLEHIGSTSVPQMPAKDVVDILIGVEPQRIQLLAQELKAHGYDLEGNFPDHCWLSLPSRQNRQSIIHIVQIDSRRWTRRIAFRDLLRESASARAKYLSIKREAAGSTENWDAYTQSKTQVVNELLSSIGIE</sequence>
<reference evidence="1 2" key="1">
    <citation type="submission" date="2019-06" db="EMBL/GenBank/DDBJ databases">
        <title>Whole genome shotgun sequence of Glutamicibacter uratoxydans NBRC 15515.</title>
        <authorList>
            <person name="Hosoyama A."/>
            <person name="Uohara A."/>
            <person name="Ohji S."/>
            <person name="Ichikawa N."/>
        </authorList>
    </citation>
    <scope>NUCLEOTIDE SEQUENCE [LARGE SCALE GENOMIC DNA]</scope>
    <source>
        <strain evidence="1 2">NBRC 15515</strain>
    </source>
</reference>
<dbReference type="SUPFAM" id="SSF81301">
    <property type="entry name" value="Nucleotidyltransferase"/>
    <property type="match status" value="1"/>
</dbReference>
<gene>
    <name evidence="1" type="ORF">AUR04nite_22530</name>
</gene>
<organism evidence="1 2">
    <name type="scientific">Glutamicibacter uratoxydans</name>
    <name type="common">Arthrobacter uratoxydans</name>
    <dbReference type="NCBI Taxonomy" id="43667"/>
    <lineage>
        <taxon>Bacteria</taxon>
        <taxon>Bacillati</taxon>
        <taxon>Actinomycetota</taxon>
        <taxon>Actinomycetes</taxon>
        <taxon>Micrococcales</taxon>
        <taxon>Micrococcaceae</taxon>
        <taxon>Glutamicibacter</taxon>
    </lineage>
</organism>
<evidence type="ECO:0000313" key="1">
    <source>
        <dbReference type="EMBL" id="GED06721.1"/>
    </source>
</evidence>
<dbReference type="RefSeq" id="WP_141365058.1">
    <property type="nucleotide sequence ID" value="NZ_BAAAJL010000006.1"/>
</dbReference>
<keyword evidence="2" id="KW-1185">Reference proteome</keyword>
<proteinExistence type="predicted"/>
<dbReference type="PANTHER" id="PTHR34822">
    <property type="entry name" value="GRPB DOMAIN PROTEIN (AFU_ORTHOLOGUE AFUA_1G01530)"/>
    <property type="match status" value="1"/>
</dbReference>
<dbReference type="Pfam" id="PF04229">
    <property type="entry name" value="GrpB"/>
    <property type="match status" value="1"/>
</dbReference>
<evidence type="ECO:0000313" key="2">
    <source>
        <dbReference type="Proteomes" id="UP000316612"/>
    </source>
</evidence>
<dbReference type="Gene3D" id="3.30.460.10">
    <property type="entry name" value="Beta Polymerase, domain 2"/>
    <property type="match status" value="1"/>
</dbReference>
<protein>
    <submittedName>
        <fullName evidence="1">UPF0157 protein</fullName>
    </submittedName>
</protein>
<dbReference type="OrthoDB" id="9799092at2"/>
<dbReference type="Proteomes" id="UP000316612">
    <property type="component" value="Unassembled WGS sequence"/>
</dbReference>
<dbReference type="InterPro" id="IPR007344">
    <property type="entry name" value="GrpB/CoaE"/>
</dbReference>
<dbReference type="InterPro" id="IPR043519">
    <property type="entry name" value="NT_sf"/>
</dbReference>
<comment type="caution">
    <text evidence="1">The sequence shown here is derived from an EMBL/GenBank/DDBJ whole genome shotgun (WGS) entry which is preliminary data.</text>
</comment>
<dbReference type="PANTHER" id="PTHR34822:SF1">
    <property type="entry name" value="GRPB FAMILY PROTEIN"/>
    <property type="match status" value="1"/>
</dbReference>